<evidence type="ECO:0000256" key="3">
    <source>
        <dbReference type="ARBA" id="ARBA00022741"/>
    </source>
</evidence>
<dbReference type="InterPro" id="IPR032284">
    <property type="entry name" value="RecQ_Zn-bd"/>
</dbReference>
<evidence type="ECO:0000313" key="16">
    <source>
        <dbReference type="EMBL" id="KAG2227957.1"/>
    </source>
</evidence>
<dbReference type="Gene3D" id="1.10.10.10">
    <property type="entry name" value="Winged helix-like DNA-binding domain superfamily/Winged helix DNA-binding domain"/>
    <property type="match status" value="1"/>
</dbReference>
<dbReference type="GO" id="GO:0043138">
    <property type="term" value="F:3'-5' DNA helicase activity"/>
    <property type="evidence" value="ECO:0007669"/>
    <property type="project" value="UniProtKB-EC"/>
</dbReference>
<comment type="subcellular location">
    <subcellularLocation>
        <location evidence="11">Nucleus</location>
    </subcellularLocation>
</comment>
<dbReference type="PANTHER" id="PTHR13710:SF105">
    <property type="entry name" value="ATP-DEPENDENT DNA HELICASE Q1"/>
    <property type="match status" value="1"/>
</dbReference>
<evidence type="ECO:0000259" key="14">
    <source>
        <dbReference type="PROSITE" id="PS51192"/>
    </source>
</evidence>
<dbReference type="PROSITE" id="PS51192">
    <property type="entry name" value="HELICASE_ATP_BIND_1"/>
    <property type="match status" value="1"/>
</dbReference>
<dbReference type="InterPro" id="IPR002464">
    <property type="entry name" value="DNA/RNA_helicase_DEAH_CS"/>
</dbReference>
<dbReference type="InterPro" id="IPR027417">
    <property type="entry name" value="P-loop_NTPase"/>
</dbReference>
<keyword evidence="17" id="KW-1185">Reference proteome</keyword>
<dbReference type="GO" id="GO:0003677">
    <property type="term" value="F:DNA binding"/>
    <property type="evidence" value="ECO:0007669"/>
    <property type="project" value="UniProtKB-KW"/>
</dbReference>
<evidence type="ECO:0000256" key="11">
    <source>
        <dbReference type="RuleBase" id="RU364117"/>
    </source>
</evidence>
<comment type="similarity">
    <text evidence="1 11">Belongs to the helicase family. RecQ subfamily.</text>
</comment>
<reference evidence="16 17" key="1">
    <citation type="submission" date="2020-12" db="EMBL/GenBank/DDBJ databases">
        <title>Metabolic potential, ecology and presence of endohyphal bacteria is reflected in genomic diversity of Mucoromycotina.</title>
        <authorList>
            <person name="Muszewska A."/>
            <person name="Okrasinska A."/>
            <person name="Steczkiewicz K."/>
            <person name="Drgas O."/>
            <person name="Orlowska M."/>
            <person name="Perlinska-Lenart U."/>
            <person name="Aleksandrzak-Piekarczyk T."/>
            <person name="Szatraj K."/>
            <person name="Zielenkiewicz U."/>
            <person name="Pilsyk S."/>
            <person name="Malc E."/>
            <person name="Mieczkowski P."/>
            <person name="Kruszewska J.S."/>
            <person name="Biernat P."/>
            <person name="Pawlowska J."/>
        </authorList>
    </citation>
    <scope>NUCLEOTIDE SEQUENCE [LARGE SCALE GENOMIC DNA]</scope>
    <source>
        <strain evidence="16 17">CBS 142.35</strain>
    </source>
</reference>
<dbReference type="Pfam" id="PF00270">
    <property type="entry name" value="DEAD"/>
    <property type="match status" value="1"/>
</dbReference>
<dbReference type="PROSITE" id="PS51194">
    <property type="entry name" value="HELICASE_CTER"/>
    <property type="match status" value="1"/>
</dbReference>
<evidence type="ECO:0000256" key="12">
    <source>
        <dbReference type="SAM" id="Coils"/>
    </source>
</evidence>
<evidence type="ECO:0000256" key="6">
    <source>
        <dbReference type="ARBA" id="ARBA00022840"/>
    </source>
</evidence>
<keyword evidence="9 11" id="KW-0539">Nucleus</keyword>
<evidence type="ECO:0000256" key="9">
    <source>
        <dbReference type="ARBA" id="ARBA00023242"/>
    </source>
</evidence>
<keyword evidence="12" id="KW-0175">Coiled coil</keyword>
<dbReference type="Proteomes" id="UP000646827">
    <property type="component" value="Unassembled WGS sequence"/>
</dbReference>
<dbReference type="Pfam" id="PF00271">
    <property type="entry name" value="Helicase_C"/>
    <property type="match status" value="1"/>
</dbReference>
<feature type="compositionally biased region" description="Low complexity" evidence="13">
    <location>
        <begin position="636"/>
        <end position="658"/>
    </location>
</feature>
<dbReference type="SMART" id="SM00487">
    <property type="entry name" value="DEXDc"/>
    <property type="match status" value="1"/>
</dbReference>
<dbReference type="InterPro" id="IPR001650">
    <property type="entry name" value="Helicase_C-like"/>
</dbReference>
<dbReference type="NCBIfam" id="TIGR00614">
    <property type="entry name" value="recQ_fam"/>
    <property type="match status" value="1"/>
</dbReference>
<evidence type="ECO:0000256" key="7">
    <source>
        <dbReference type="ARBA" id="ARBA00023125"/>
    </source>
</evidence>
<evidence type="ECO:0000256" key="2">
    <source>
        <dbReference type="ARBA" id="ARBA00022723"/>
    </source>
</evidence>
<dbReference type="InterPro" id="IPR004589">
    <property type="entry name" value="DNA_helicase_ATP-dep_RecQ"/>
</dbReference>
<feature type="domain" description="Helicase C-terminal" evidence="15">
    <location>
        <begin position="307"/>
        <end position="461"/>
    </location>
</feature>
<dbReference type="AlphaFoldDB" id="A0A8H7SER9"/>
<comment type="caution">
    <text evidence="16">The sequence shown here is derived from an EMBL/GenBank/DDBJ whole genome shotgun (WGS) entry which is preliminary data.</text>
</comment>
<accession>A0A8H7SER9</accession>
<keyword evidence="3 11" id="KW-0547">Nucleotide-binding</keyword>
<comment type="catalytic activity">
    <reaction evidence="10 11">
        <text>Couples ATP hydrolysis with the unwinding of duplex DNA by translocating in the 3'-5' direction.</text>
        <dbReference type="EC" id="5.6.2.4"/>
    </reaction>
</comment>
<dbReference type="InterPro" id="IPR014001">
    <property type="entry name" value="Helicase_ATP-bd"/>
</dbReference>
<evidence type="ECO:0000256" key="8">
    <source>
        <dbReference type="ARBA" id="ARBA00023235"/>
    </source>
</evidence>
<dbReference type="PANTHER" id="PTHR13710">
    <property type="entry name" value="DNA HELICASE RECQ FAMILY MEMBER"/>
    <property type="match status" value="1"/>
</dbReference>
<dbReference type="EMBL" id="JAEPRB010000003">
    <property type="protein sequence ID" value="KAG2227957.1"/>
    <property type="molecule type" value="Genomic_DNA"/>
</dbReference>
<dbReference type="CDD" id="cd18794">
    <property type="entry name" value="SF2_C_RecQ"/>
    <property type="match status" value="1"/>
</dbReference>
<dbReference type="Pfam" id="PF16124">
    <property type="entry name" value="RecQ_Zn_bind"/>
    <property type="match status" value="1"/>
</dbReference>
<evidence type="ECO:0000313" key="17">
    <source>
        <dbReference type="Proteomes" id="UP000646827"/>
    </source>
</evidence>
<dbReference type="GO" id="GO:0005634">
    <property type="term" value="C:nucleus"/>
    <property type="evidence" value="ECO:0007669"/>
    <property type="project" value="UniProtKB-SubCell"/>
</dbReference>
<evidence type="ECO:0000256" key="5">
    <source>
        <dbReference type="ARBA" id="ARBA00022806"/>
    </source>
</evidence>
<keyword evidence="5 11" id="KW-0347">Helicase</keyword>
<comment type="catalytic activity">
    <reaction evidence="11">
        <text>ATP + H2O = ADP + phosphate + H(+)</text>
        <dbReference type="Rhea" id="RHEA:13065"/>
        <dbReference type="ChEBI" id="CHEBI:15377"/>
        <dbReference type="ChEBI" id="CHEBI:15378"/>
        <dbReference type="ChEBI" id="CHEBI:30616"/>
        <dbReference type="ChEBI" id="CHEBI:43474"/>
        <dbReference type="ChEBI" id="CHEBI:456216"/>
    </reaction>
</comment>
<dbReference type="SUPFAM" id="SSF52540">
    <property type="entry name" value="P-loop containing nucleoside triphosphate hydrolases"/>
    <property type="match status" value="1"/>
</dbReference>
<dbReference type="InterPro" id="IPR036388">
    <property type="entry name" value="WH-like_DNA-bd_sf"/>
</dbReference>
<evidence type="ECO:0000259" key="15">
    <source>
        <dbReference type="PROSITE" id="PS51194"/>
    </source>
</evidence>
<dbReference type="GO" id="GO:0000724">
    <property type="term" value="P:double-strand break repair via homologous recombination"/>
    <property type="evidence" value="ECO:0007669"/>
    <property type="project" value="TreeGrafter"/>
</dbReference>
<dbReference type="GO" id="GO:0005737">
    <property type="term" value="C:cytoplasm"/>
    <property type="evidence" value="ECO:0007669"/>
    <property type="project" value="TreeGrafter"/>
</dbReference>
<dbReference type="GO" id="GO:0005524">
    <property type="term" value="F:ATP binding"/>
    <property type="evidence" value="ECO:0007669"/>
    <property type="project" value="UniProtKB-KW"/>
</dbReference>
<keyword evidence="6 11" id="KW-0067">ATP-binding</keyword>
<dbReference type="SMART" id="SM00490">
    <property type="entry name" value="HELICc"/>
    <property type="match status" value="1"/>
</dbReference>
<sequence>MKDNRIIAIDNEIERIDEQISILETQRLSLLEQRQDIVDEITVAESMELESDNNVDYGNPSQFPWTQQLQQTAYQHWGITSFRPLQVPILNAALDKKRDIFVVLPTGGGKSLCYQLPALLEGLDEKNKFTVVVSPLVSLSHDQVYHLKQANIPAATLTSGSTREQTNLVYDFIGGKKLNDPQHHFKLIYVTPERVAQSKRFMTKLNIAYDQGRVSRIVVDEAHCCSQQGHDFRKDYKDLSVFRNAFPQIPIMALTATCPWNVMKDVMKILGLRQPQMPRGTLVYSAPLHRPNLIYQVVKRPDTMKETIQHMSKYILKNYRGQSGIIYCFSKKETETVSMDLYNESKGQIVCEIYHADLTLESKEEVHRLWREKKVHVIVATIAFGMGINHLETRFVIHHSMPKSLENYYQESGRAGRDGKRANCILYYRGQDVFRVSTMVVNEVFGGSNLYKMVNYAQELSTCRKIIFEKYFSVDPSIPAYTSGLVNSTSPDVKCGTCDNCTRQEPIQMVDISKETLTLVHLCRALKNVGEQVTLKALIGFWQGKGLKKLKLECLKEDPNIQIPVNKAYSIMDLERIINHLLINQYLAEKFHFTMYNTYSYIVEGHRSFNFIQAQEEGTLTEIKLGFIGNNNIASSSNRSRSNNVASSHSSASTINSNNRKRRRSSTEEHSKANKKSALIILDDDDNV</sequence>
<proteinExistence type="inferred from homology"/>
<evidence type="ECO:0000256" key="13">
    <source>
        <dbReference type="SAM" id="MobiDB-lite"/>
    </source>
</evidence>
<organism evidence="16 17">
    <name type="scientific">Circinella minor</name>
    <dbReference type="NCBI Taxonomy" id="1195481"/>
    <lineage>
        <taxon>Eukaryota</taxon>
        <taxon>Fungi</taxon>
        <taxon>Fungi incertae sedis</taxon>
        <taxon>Mucoromycota</taxon>
        <taxon>Mucoromycotina</taxon>
        <taxon>Mucoromycetes</taxon>
        <taxon>Mucorales</taxon>
        <taxon>Lichtheimiaceae</taxon>
        <taxon>Circinella</taxon>
    </lineage>
</organism>
<dbReference type="GO" id="GO:0005694">
    <property type="term" value="C:chromosome"/>
    <property type="evidence" value="ECO:0007669"/>
    <property type="project" value="TreeGrafter"/>
</dbReference>
<evidence type="ECO:0000256" key="10">
    <source>
        <dbReference type="ARBA" id="ARBA00034617"/>
    </source>
</evidence>
<name>A0A8H7SER9_9FUNG</name>
<keyword evidence="4 11" id="KW-0378">Hydrolase</keyword>
<feature type="region of interest" description="Disordered" evidence="13">
    <location>
        <begin position="636"/>
        <end position="676"/>
    </location>
</feature>
<protein>
    <recommendedName>
        <fullName evidence="11">ATP-dependent DNA helicase</fullName>
        <ecNumber evidence="11">5.6.2.4</ecNumber>
    </recommendedName>
</protein>
<dbReference type="EC" id="5.6.2.4" evidence="11"/>
<dbReference type="FunFam" id="3.40.50.300:FF:001456">
    <property type="entry name" value="ATP-dependent DNA helicase"/>
    <property type="match status" value="1"/>
</dbReference>
<dbReference type="InterPro" id="IPR011545">
    <property type="entry name" value="DEAD/DEAH_box_helicase_dom"/>
</dbReference>
<keyword evidence="8" id="KW-0413">Isomerase</keyword>
<dbReference type="PROSITE" id="PS00690">
    <property type="entry name" value="DEAH_ATP_HELICASE"/>
    <property type="match status" value="1"/>
</dbReference>
<dbReference type="Gene3D" id="3.40.50.300">
    <property type="entry name" value="P-loop containing nucleotide triphosphate hydrolases"/>
    <property type="match status" value="2"/>
</dbReference>
<feature type="domain" description="Helicase ATP-binding" evidence="14">
    <location>
        <begin position="91"/>
        <end position="276"/>
    </location>
</feature>
<keyword evidence="7" id="KW-0238">DNA-binding</keyword>
<dbReference type="GO" id="GO:0016787">
    <property type="term" value="F:hydrolase activity"/>
    <property type="evidence" value="ECO:0007669"/>
    <property type="project" value="UniProtKB-KW"/>
</dbReference>
<dbReference type="OrthoDB" id="10261556at2759"/>
<evidence type="ECO:0000256" key="1">
    <source>
        <dbReference type="ARBA" id="ARBA00005446"/>
    </source>
</evidence>
<evidence type="ECO:0000256" key="4">
    <source>
        <dbReference type="ARBA" id="ARBA00022801"/>
    </source>
</evidence>
<keyword evidence="2" id="KW-0479">Metal-binding</keyword>
<dbReference type="GO" id="GO:0009378">
    <property type="term" value="F:four-way junction helicase activity"/>
    <property type="evidence" value="ECO:0007669"/>
    <property type="project" value="TreeGrafter"/>
</dbReference>
<gene>
    <name evidence="16" type="ORF">INT45_011981</name>
</gene>
<dbReference type="GO" id="GO:0046872">
    <property type="term" value="F:metal ion binding"/>
    <property type="evidence" value="ECO:0007669"/>
    <property type="project" value="UniProtKB-KW"/>
</dbReference>
<feature type="coiled-coil region" evidence="12">
    <location>
        <begin position="6"/>
        <end position="33"/>
    </location>
</feature>